<dbReference type="OrthoDB" id="10249691at2759"/>
<name>A0A9P0CQ00_9CUCU</name>
<dbReference type="Proteomes" id="UP001153636">
    <property type="component" value="Chromosome 2"/>
</dbReference>
<organism evidence="1 2">
    <name type="scientific">Psylliodes chrysocephalus</name>
    <dbReference type="NCBI Taxonomy" id="3402493"/>
    <lineage>
        <taxon>Eukaryota</taxon>
        <taxon>Metazoa</taxon>
        <taxon>Ecdysozoa</taxon>
        <taxon>Arthropoda</taxon>
        <taxon>Hexapoda</taxon>
        <taxon>Insecta</taxon>
        <taxon>Pterygota</taxon>
        <taxon>Neoptera</taxon>
        <taxon>Endopterygota</taxon>
        <taxon>Coleoptera</taxon>
        <taxon>Polyphaga</taxon>
        <taxon>Cucujiformia</taxon>
        <taxon>Chrysomeloidea</taxon>
        <taxon>Chrysomelidae</taxon>
        <taxon>Galerucinae</taxon>
        <taxon>Alticini</taxon>
        <taxon>Psylliodes</taxon>
    </lineage>
</organism>
<reference evidence="1" key="1">
    <citation type="submission" date="2022-01" db="EMBL/GenBank/DDBJ databases">
        <authorList>
            <person name="King R."/>
        </authorList>
    </citation>
    <scope>NUCLEOTIDE SEQUENCE</scope>
</reference>
<evidence type="ECO:0000313" key="1">
    <source>
        <dbReference type="EMBL" id="CAH1105781.1"/>
    </source>
</evidence>
<dbReference type="PANTHER" id="PTHR31854:SF2">
    <property type="entry name" value="TUBULIN POLYGLUTAMYLASE COMPLEX SUBUNIT 2"/>
    <property type="match status" value="1"/>
</dbReference>
<sequence>MSSEKYDPALGQLKKCSLTKGQKNLDNVPFRNMGFVVDKVSEDSFYENLLLGLSKVLERSPYVSNLNMNRFQGLRQIEIRNWEHNNAINLPENLKAFYNSSNGFLYTYEFSYQDDSQEGGRGAARQGKIQVNQIGDLVRIYGYETKNTASIEKIGEKHKLNLSKESKVFELCTVDDNAKVALVYTNSYEVPTIWLYSNKNMTFYHIANDFTVYFRMCIAHLGIPCWQYVVSKEGLPEWAKEIFTLLAPGVLNEERNLVEIPKFNVDEVNKIDPGIFLNSSLSSTSLFHSLHQTKSKEKKIKAMPKKQPNSRVIKTIK</sequence>
<dbReference type="InterPro" id="IPR037883">
    <property type="entry name" value="Knr4/Smi1-like_sf"/>
</dbReference>
<proteinExistence type="predicted"/>
<dbReference type="SUPFAM" id="SSF160631">
    <property type="entry name" value="SMI1/KNR4-like"/>
    <property type="match status" value="1"/>
</dbReference>
<accession>A0A9P0CQ00</accession>
<keyword evidence="2" id="KW-1185">Reference proteome</keyword>
<evidence type="ECO:0000313" key="2">
    <source>
        <dbReference type="Proteomes" id="UP001153636"/>
    </source>
</evidence>
<evidence type="ECO:0008006" key="3">
    <source>
        <dbReference type="Google" id="ProtNLM"/>
    </source>
</evidence>
<dbReference type="EMBL" id="OV651814">
    <property type="protein sequence ID" value="CAH1105781.1"/>
    <property type="molecule type" value="Genomic_DNA"/>
</dbReference>
<protein>
    <recommendedName>
        <fullName evidence="3">Tubulin polyglutamylase complex subunit 2</fullName>
    </recommendedName>
</protein>
<gene>
    <name evidence="1" type="ORF">PSYICH_LOCUS7032</name>
</gene>
<dbReference type="InterPro" id="IPR039231">
    <property type="entry name" value="TPGS2"/>
</dbReference>
<dbReference type="AlphaFoldDB" id="A0A9P0CQ00"/>
<dbReference type="PANTHER" id="PTHR31854">
    <property type="entry name" value="TUBULIN POLYGLUTAMYLASE COMPLEX SUBUNIT 2"/>
    <property type="match status" value="1"/>
</dbReference>